<evidence type="ECO:0000313" key="2">
    <source>
        <dbReference type="EMBL" id="KAL2532346.1"/>
    </source>
</evidence>
<accession>A0ABD1V4U2</accession>
<evidence type="ECO:0000313" key="3">
    <source>
        <dbReference type="Proteomes" id="UP001604336"/>
    </source>
</evidence>
<dbReference type="AlphaFoldDB" id="A0ABD1V4U2"/>
<sequence>MRAFLVCEINTIIKRPYVGGHTMNMQRNYANTAREELDQARTNDGSTVNILFGCTFDQMDVDHELTAILEPLFSFTGDSLVPQGRIILTVNFGEPPCHLKKFIEFLVVDTRYAYHRVLDRPTLKDLQGAYSRSDDDTNGTNGYQSQKHRGDMVLDEGLDPKIIGSNSLASPTGELKAFPVNPSDPSQM</sequence>
<organism evidence="2 3">
    <name type="scientific">Abeliophyllum distichum</name>
    <dbReference type="NCBI Taxonomy" id="126358"/>
    <lineage>
        <taxon>Eukaryota</taxon>
        <taxon>Viridiplantae</taxon>
        <taxon>Streptophyta</taxon>
        <taxon>Embryophyta</taxon>
        <taxon>Tracheophyta</taxon>
        <taxon>Spermatophyta</taxon>
        <taxon>Magnoliopsida</taxon>
        <taxon>eudicotyledons</taxon>
        <taxon>Gunneridae</taxon>
        <taxon>Pentapetalae</taxon>
        <taxon>asterids</taxon>
        <taxon>lamiids</taxon>
        <taxon>Lamiales</taxon>
        <taxon>Oleaceae</taxon>
        <taxon>Forsythieae</taxon>
        <taxon>Abeliophyllum</taxon>
    </lineage>
</organism>
<reference evidence="3" key="1">
    <citation type="submission" date="2024-07" db="EMBL/GenBank/DDBJ databases">
        <title>Two chromosome-level genome assemblies of Korean endemic species Abeliophyllum distichum and Forsythia ovata (Oleaceae).</title>
        <authorList>
            <person name="Jang H."/>
        </authorList>
    </citation>
    <scope>NUCLEOTIDE SEQUENCE [LARGE SCALE GENOMIC DNA]</scope>
</reference>
<name>A0ABD1V4U2_9LAMI</name>
<proteinExistence type="predicted"/>
<gene>
    <name evidence="2" type="ORF">Adt_05697</name>
</gene>
<protein>
    <submittedName>
        <fullName evidence="2">Ribonuclease H</fullName>
    </submittedName>
</protein>
<dbReference type="EMBL" id="JBFOLK010000002">
    <property type="protein sequence ID" value="KAL2532346.1"/>
    <property type="molecule type" value="Genomic_DNA"/>
</dbReference>
<dbReference type="Proteomes" id="UP001604336">
    <property type="component" value="Unassembled WGS sequence"/>
</dbReference>
<evidence type="ECO:0000256" key="1">
    <source>
        <dbReference type="SAM" id="MobiDB-lite"/>
    </source>
</evidence>
<keyword evidence="3" id="KW-1185">Reference proteome</keyword>
<feature type="region of interest" description="Disordered" evidence="1">
    <location>
        <begin position="127"/>
        <end position="188"/>
    </location>
</feature>
<comment type="caution">
    <text evidence="2">The sequence shown here is derived from an EMBL/GenBank/DDBJ whole genome shotgun (WGS) entry which is preliminary data.</text>
</comment>